<keyword evidence="2" id="KW-0812">Transmembrane</keyword>
<dbReference type="OrthoDB" id="8479416at2"/>
<proteinExistence type="predicted"/>
<keyword evidence="2" id="KW-1133">Transmembrane helix</keyword>
<keyword evidence="2" id="KW-0472">Membrane</keyword>
<reference evidence="4 5" key="1">
    <citation type="submission" date="2017-05" db="EMBL/GenBank/DDBJ databases">
        <authorList>
            <person name="Varghese N."/>
            <person name="Submissions S."/>
        </authorList>
    </citation>
    <scope>NUCLEOTIDE SEQUENCE [LARGE SCALE GENOMIC DNA]</scope>
    <source>
        <strain evidence="4 5">DSM 29506</strain>
    </source>
</reference>
<keyword evidence="5" id="KW-1185">Reference proteome</keyword>
<dbReference type="Gene3D" id="3.30.70.1070">
    <property type="entry name" value="Sporulation related repeat"/>
    <property type="match status" value="1"/>
</dbReference>
<protein>
    <submittedName>
        <fullName evidence="4">Sporulation related domain-containing protein</fullName>
    </submittedName>
</protein>
<feature type="region of interest" description="Disordered" evidence="1">
    <location>
        <begin position="170"/>
        <end position="198"/>
    </location>
</feature>
<dbReference type="Pfam" id="PF05036">
    <property type="entry name" value="SPOR"/>
    <property type="match status" value="1"/>
</dbReference>
<dbReference type="InterPro" id="IPR036680">
    <property type="entry name" value="SPOR-like_sf"/>
</dbReference>
<dbReference type="RefSeq" id="WP_142493664.1">
    <property type="nucleotide sequence ID" value="NZ_FXTO01000014.1"/>
</dbReference>
<dbReference type="InterPro" id="IPR007730">
    <property type="entry name" value="SPOR-like_dom"/>
</dbReference>
<feature type="transmembrane region" description="Helical" evidence="2">
    <location>
        <begin position="22"/>
        <end position="43"/>
    </location>
</feature>
<evidence type="ECO:0000313" key="5">
    <source>
        <dbReference type="Proteomes" id="UP000316030"/>
    </source>
</evidence>
<evidence type="ECO:0000256" key="2">
    <source>
        <dbReference type="SAM" id="Phobius"/>
    </source>
</evidence>
<feature type="domain" description="SPOR" evidence="3">
    <location>
        <begin position="210"/>
        <end position="295"/>
    </location>
</feature>
<dbReference type="EMBL" id="FXTO01000014">
    <property type="protein sequence ID" value="SMO78440.1"/>
    <property type="molecule type" value="Genomic_DNA"/>
</dbReference>
<evidence type="ECO:0000313" key="4">
    <source>
        <dbReference type="EMBL" id="SMO78440.1"/>
    </source>
</evidence>
<evidence type="ECO:0000256" key="1">
    <source>
        <dbReference type="SAM" id="MobiDB-lite"/>
    </source>
</evidence>
<name>A0A521E5K5_9RHOB</name>
<evidence type="ECO:0000259" key="3">
    <source>
        <dbReference type="PROSITE" id="PS51724"/>
    </source>
</evidence>
<dbReference type="PROSITE" id="PS51724">
    <property type="entry name" value="SPOR"/>
    <property type="match status" value="1"/>
</dbReference>
<sequence>MAEIQANGGFDAPEGSMAFGKMANWAGAAVSLALVVGVGVWGYQLVARDVSGIPVVRAAEGPMRIQPDDPGGAAAVNQGLAVNSVAATGSAEPPADQLILAPKPIQLSDEDVAQGQLATAVSSTASAAAHSSGTSVSVDDLVASLTQDAEPLETLQPARMKAPEVDVPGVERGLGRSLRPQTRPAGLQKTSAPAASVSAPSGAVEVDAGSLPAGTRLAQLGAYESAEIARKEWDRLFGRFGDYMDDKKRVIQKAESGGRTFYRLRAHGFADINDARRFCSALVAEKAECIPVTTR</sequence>
<dbReference type="GO" id="GO:0042834">
    <property type="term" value="F:peptidoglycan binding"/>
    <property type="evidence" value="ECO:0007669"/>
    <property type="project" value="InterPro"/>
</dbReference>
<dbReference type="Proteomes" id="UP000316030">
    <property type="component" value="Unassembled WGS sequence"/>
</dbReference>
<dbReference type="AlphaFoldDB" id="A0A521E5K5"/>
<accession>A0A521E5K5</accession>
<organism evidence="4 5">
    <name type="scientific">Thalassovita litoralis</name>
    <dbReference type="NCBI Taxonomy" id="1010611"/>
    <lineage>
        <taxon>Bacteria</taxon>
        <taxon>Pseudomonadati</taxon>
        <taxon>Pseudomonadota</taxon>
        <taxon>Alphaproteobacteria</taxon>
        <taxon>Rhodobacterales</taxon>
        <taxon>Roseobacteraceae</taxon>
        <taxon>Thalassovita</taxon>
    </lineage>
</organism>
<gene>
    <name evidence="4" type="ORF">SAMN06265173_11431</name>
</gene>